<sequence>MPTIDSNVPRNGRCQHCQQLRPLFPHITTCSSDPYTPGTPAQYWLCARDWSAAEEADQNGQSFYIDHDLIVWPDAYERCCAQARQRIVQIERDWAECRGILLATKEAEAAGNSAP</sequence>
<proteinExistence type="predicted"/>
<name>A0ABP3LGY8_9ACTN</name>
<keyword evidence="2" id="KW-1185">Reference proteome</keyword>
<evidence type="ECO:0000313" key="2">
    <source>
        <dbReference type="Proteomes" id="UP001500909"/>
    </source>
</evidence>
<evidence type="ECO:0000313" key="1">
    <source>
        <dbReference type="EMBL" id="GAA0500706.1"/>
    </source>
</evidence>
<evidence type="ECO:0008006" key="3">
    <source>
        <dbReference type="Google" id="ProtNLM"/>
    </source>
</evidence>
<gene>
    <name evidence="1" type="ORF">GCM10010361_77700</name>
</gene>
<reference evidence="2" key="1">
    <citation type="journal article" date="2019" name="Int. J. Syst. Evol. Microbiol.">
        <title>The Global Catalogue of Microorganisms (GCM) 10K type strain sequencing project: providing services to taxonomists for standard genome sequencing and annotation.</title>
        <authorList>
            <consortium name="The Broad Institute Genomics Platform"/>
            <consortium name="The Broad Institute Genome Sequencing Center for Infectious Disease"/>
            <person name="Wu L."/>
            <person name="Ma J."/>
        </authorList>
    </citation>
    <scope>NUCLEOTIDE SEQUENCE [LARGE SCALE GENOMIC DNA]</scope>
    <source>
        <strain evidence="2">JCM 4805</strain>
    </source>
</reference>
<accession>A0ABP3LGY8</accession>
<dbReference type="Proteomes" id="UP001500909">
    <property type="component" value="Unassembled WGS sequence"/>
</dbReference>
<protein>
    <recommendedName>
        <fullName evidence="3">Ferredoxin</fullName>
    </recommendedName>
</protein>
<comment type="caution">
    <text evidence="1">The sequence shown here is derived from an EMBL/GenBank/DDBJ whole genome shotgun (WGS) entry which is preliminary data.</text>
</comment>
<dbReference type="RefSeq" id="WP_346100393.1">
    <property type="nucleotide sequence ID" value="NZ_BAAABY010000070.1"/>
</dbReference>
<organism evidence="1 2">
    <name type="scientific">Streptomyces olivaceiscleroticus</name>
    <dbReference type="NCBI Taxonomy" id="68245"/>
    <lineage>
        <taxon>Bacteria</taxon>
        <taxon>Bacillati</taxon>
        <taxon>Actinomycetota</taxon>
        <taxon>Actinomycetes</taxon>
        <taxon>Kitasatosporales</taxon>
        <taxon>Streptomycetaceae</taxon>
        <taxon>Streptomyces</taxon>
    </lineage>
</organism>
<dbReference type="EMBL" id="BAAABY010000070">
    <property type="protein sequence ID" value="GAA0500706.1"/>
    <property type="molecule type" value="Genomic_DNA"/>
</dbReference>